<dbReference type="AlphaFoldDB" id="G2X2W8"/>
<dbReference type="eggNOG" id="ENOG502T69W">
    <property type="taxonomic scope" value="Eukaryota"/>
</dbReference>
<name>G2X2W8_VERDV</name>
<evidence type="ECO:0000256" key="1">
    <source>
        <dbReference type="SAM" id="MobiDB-lite"/>
    </source>
</evidence>
<gene>
    <name evidence="2" type="ORF">VDAG_04162</name>
</gene>
<dbReference type="KEGG" id="vda:VDAG_04162"/>
<dbReference type="RefSeq" id="XP_009648904.1">
    <property type="nucleotide sequence ID" value="XM_009650609.1"/>
</dbReference>
<dbReference type="Proteomes" id="UP000001611">
    <property type="component" value="Chromosome 1"/>
</dbReference>
<feature type="region of interest" description="Disordered" evidence="1">
    <location>
        <begin position="1"/>
        <end position="70"/>
    </location>
</feature>
<organism evidence="2 3">
    <name type="scientific">Verticillium dahliae (strain VdLs.17 / ATCC MYA-4575 / FGSC 10137)</name>
    <name type="common">Verticillium wilt</name>
    <dbReference type="NCBI Taxonomy" id="498257"/>
    <lineage>
        <taxon>Eukaryota</taxon>
        <taxon>Fungi</taxon>
        <taxon>Dikarya</taxon>
        <taxon>Ascomycota</taxon>
        <taxon>Pezizomycotina</taxon>
        <taxon>Sordariomycetes</taxon>
        <taxon>Hypocreomycetidae</taxon>
        <taxon>Glomerellales</taxon>
        <taxon>Plectosphaerellaceae</taxon>
        <taxon>Verticillium</taxon>
    </lineage>
</organism>
<feature type="compositionally biased region" description="Polar residues" evidence="1">
    <location>
        <begin position="20"/>
        <end position="29"/>
    </location>
</feature>
<evidence type="ECO:0000313" key="3">
    <source>
        <dbReference type="Proteomes" id="UP000001611"/>
    </source>
</evidence>
<dbReference type="EMBL" id="DS572701">
    <property type="protein sequence ID" value="EGY22724.1"/>
    <property type="molecule type" value="Genomic_DNA"/>
</dbReference>
<dbReference type="InParanoid" id="G2X2W8"/>
<feature type="compositionally biased region" description="Acidic residues" evidence="1">
    <location>
        <begin position="56"/>
        <end position="68"/>
    </location>
</feature>
<feature type="compositionally biased region" description="Basic and acidic residues" evidence="1">
    <location>
        <begin position="1"/>
        <end position="19"/>
    </location>
</feature>
<dbReference type="HOGENOM" id="CLU_1180980_0_0_1"/>
<reference evidence="2 3" key="1">
    <citation type="submission" date="2008-03" db="EMBL/GenBank/DDBJ databases">
        <title>The Genome Sequence of Verticillium dahliae VdLs.17.</title>
        <authorList>
            <consortium name="The Broad Institute Genome Sequencing Platform"/>
            <person name="Ma L.-J.J."/>
            <person name="Klosterman S.J."/>
            <person name="Subbarao K."/>
            <person name="Dobinson K."/>
            <person name="Veronese P."/>
            <person name="Kang S."/>
            <person name="Gold S.E."/>
            <person name="Young S."/>
            <person name="Jaffe D."/>
            <person name="Gnerre S."/>
            <person name="Berlin A."/>
            <person name="Heiman D."/>
            <person name="Hepburn T."/>
            <person name="Sykes S."/>
            <person name="Alvarado L."/>
            <person name="Kodira C.D."/>
            <person name="Lander E."/>
            <person name="Galagan J."/>
            <person name="Nusbaum C."/>
            <person name="Birren B."/>
        </authorList>
    </citation>
    <scope>NUCLEOTIDE SEQUENCE [LARGE SCALE GENOMIC DNA]</scope>
    <source>
        <strain evidence="3">VdLs.17 / ATCC MYA-4575 / FGSC 10137</strain>
    </source>
</reference>
<proteinExistence type="predicted"/>
<accession>G2X2W8</accession>
<protein>
    <submittedName>
        <fullName evidence="2">Uncharacterized protein</fullName>
    </submittedName>
</protein>
<feature type="compositionally biased region" description="Basic residues" evidence="1">
    <location>
        <begin position="30"/>
        <end position="44"/>
    </location>
</feature>
<sequence>MEDFLTKSHCGYHLEETIRSSHGSPSGRTQARRRSARPAAKHMSKSAFGDDILHETEDEDEADDDSSLVDERIRDLEVSGPSSDEIGEISRLSPRRRAMNRDRSIMLREIYKAPTPSQTKLGIVYNCYKKDMESIHESGEHFFGALKAETLAKTMLRSQNVHVIKCSQCAAGHIEYFQVIRVYILSVVNVMETILQADAYVLIKALGWILSDAWHQFLDTFSDTAFLQKMVSTAR</sequence>
<dbReference type="GeneID" id="20705625"/>
<evidence type="ECO:0000313" key="2">
    <source>
        <dbReference type="EMBL" id="EGY22724.1"/>
    </source>
</evidence>
<keyword evidence="3" id="KW-1185">Reference proteome</keyword>